<evidence type="ECO:0000256" key="6">
    <source>
        <dbReference type="ARBA" id="ARBA00022553"/>
    </source>
</evidence>
<evidence type="ECO:0000256" key="8">
    <source>
        <dbReference type="ARBA" id="ARBA00022990"/>
    </source>
</evidence>
<dbReference type="Proteomes" id="UP000245609">
    <property type="component" value="Unassembled WGS sequence"/>
</dbReference>
<accession>A0A2T9ZJJ7</accession>
<keyword evidence="15" id="KW-1185">Reference proteome</keyword>
<reference evidence="14 15" key="1">
    <citation type="journal article" date="2018" name="MBio">
        <title>Comparative Genomics Reveals the Core Gene Toolbox for the Fungus-Insect Symbiosis.</title>
        <authorList>
            <person name="Wang Y."/>
            <person name="Stata M."/>
            <person name="Wang W."/>
            <person name="Stajich J.E."/>
            <person name="White M.M."/>
            <person name="Moncalvo J.M."/>
        </authorList>
    </citation>
    <scope>NUCLEOTIDE SEQUENCE [LARGE SCALE GENOMIC DNA]</scope>
    <source>
        <strain evidence="14 15">SC-DP-2</strain>
    </source>
</reference>
<evidence type="ECO:0000256" key="12">
    <source>
        <dbReference type="ARBA" id="ARBA00034864"/>
    </source>
</evidence>
<keyword evidence="6" id="KW-0597">Phosphoprotein</keyword>
<evidence type="ECO:0000256" key="11">
    <source>
        <dbReference type="ARBA" id="ARBA00034776"/>
    </source>
</evidence>
<gene>
    <name evidence="14" type="ORF">BB560_000758</name>
</gene>
<evidence type="ECO:0000313" key="15">
    <source>
        <dbReference type="Proteomes" id="UP000245609"/>
    </source>
</evidence>
<organism evidence="14 15">
    <name type="scientific">Smittium megazygosporum</name>
    <dbReference type="NCBI Taxonomy" id="133381"/>
    <lineage>
        <taxon>Eukaryota</taxon>
        <taxon>Fungi</taxon>
        <taxon>Fungi incertae sedis</taxon>
        <taxon>Zoopagomycota</taxon>
        <taxon>Kickxellomycotina</taxon>
        <taxon>Harpellomycetes</taxon>
        <taxon>Harpellales</taxon>
        <taxon>Legeriomycetaceae</taxon>
        <taxon>Smittium</taxon>
    </lineage>
</organism>
<comment type="subunit">
    <text evidence="13">Subunit of dynactin, a multiprotein complex part of a tripartite complex with dynein and a adapter, such as BICDL1, BICD2 or HOOK3. The dynactin complex is built around ACTR1A/ACTB filament and consists of an actin-related filament composed of a shoulder domain, a pointed end and a barbed end. Its length is defined by its flexible shoulder domain. The soulder is composed of 2 DCTN1 subunits, 4 DCTN2 and 2 DCTN3. The 4 DCNT2 (via N-terminus) bind the ACTR1A filament and act as molecular rulers to determine the length. The pointed end is important for binding dynein-dynactin cargo adapters. Consists of 4 subunits: ACTR10, DCNT4, DCTN5 and DCTN6. The barbed end is composed of a CAPZA1:CAPZB heterodimers, which binds ACTR1A/ACTB filament and dynactin and stabilizes dynactin. Interacts with ATP7B, but not ATP7A, in a copper-dependent manner. Interacts with ANK2; this interaction is required for localization at costameres. Interacts with N4BP2L1.</text>
</comment>
<dbReference type="PANTHER" id="PTHR13034">
    <property type="entry name" value="DYNACTIN P62 SUBUNIT"/>
    <property type="match status" value="1"/>
</dbReference>
<sequence length="241" mass="27234">MRTSKRCKNCRHILTKPENKIQSTKFKIKLMASNFVPKVTLPVEFGPKMPILPSTSTENSQSFAGGLKTNFRTLLPVRFSNPIYAQMEIRLISHLSQVRFLPDSFTIKPFTELWEFDDDEDDEDNNDLLVDFELGFGFGSEAADFAASRSIFNDLQKVFENKKYSSNGVLSRRANTCLVLMELNIEKPTLDLVVPVSINYTYELSKDSSDDENETLNSLNANKNNTTTKTVTAFIHLGAVV</sequence>
<dbReference type="GO" id="GO:0005869">
    <property type="term" value="C:dynactin complex"/>
    <property type="evidence" value="ECO:0007669"/>
    <property type="project" value="InterPro"/>
</dbReference>
<dbReference type="GO" id="GO:0001725">
    <property type="term" value="C:stress fiber"/>
    <property type="evidence" value="ECO:0007669"/>
    <property type="project" value="UniProtKB-SubCell"/>
</dbReference>
<keyword evidence="10" id="KW-0206">Cytoskeleton</keyword>
<evidence type="ECO:0000256" key="7">
    <source>
        <dbReference type="ARBA" id="ARBA00022843"/>
    </source>
</evidence>
<dbReference type="EMBL" id="MBFS01000086">
    <property type="protein sequence ID" value="PVV04732.1"/>
    <property type="molecule type" value="Genomic_DNA"/>
</dbReference>
<keyword evidence="9" id="KW-0175">Coiled coil</keyword>
<keyword evidence="5" id="KW-1017">Isopeptide bond</keyword>
<dbReference type="AlphaFoldDB" id="A0A2T9ZJJ7"/>
<evidence type="ECO:0000256" key="4">
    <source>
        <dbReference type="ARBA" id="ARBA00022490"/>
    </source>
</evidence>
<evidence type="ECO:0000256" key="3">
    <source>
        <dbReference type="ARBA" id="ARBA00004657"/>
    </source>
</evidence>
<comment type="caution">
    <text evidence="14">The sequence shown here is derived from an EMBL/GenBank/DDBJ whole genome shotgun (WGS) entry which is preliminary data.</text>
</comment>
<name>A0A2T9ZJJ7_9FUNG</name>
<dbReference type="PANTHER" id="PTHR13034:SF2">
    <property type="entry name" value="DYNACTIN SUBUNIT 4"/>
    <property type="match status" value="1"/>
</dbReference>
<proteinExistence type="inferred from homology"/>
<keyword evidence="4" id="KW-0963">Cytoplasm</keyword>
<keyword evidence="7" id="KW-0832">Ubl conjugation</keyword>
<evidence type="ECO:0000313" key="14">
    <source>
        <dbReference type="EMBL" id="PVV04732.1"/>
    </source>
</evidence>
<dbReference type="InterPro" id="IPR008603">
    <property type="entry name" value="DCTN4"/>
</dbReference>
<evidence type="ECO:0000256" key="10">
    <source>
        <dbReference type="ARBA" id="ARBA00023212"/>
    </source>
</evidence>
<evidence type="ECO:0000256" key="13">
    <source>
        <dbReference type="ARBA" id="ARBA00093507"/>
    </source>
</evidence>
<comment type="similarity">
    <text evidence="11">Belongs to the dynactin subunit 4 family.</text>
</comment>
<dbReference type="OrthoDB" id="283815at2759"/>
<evidence type="ECO:0000256" key="1">
    <source>
        <dbReference type="ARBA" id="ARBA00004300"/>
    </source>
</evidence>
<dbReference type="STRING" id="133381.A0A2T9ZJJ7"/>
<dbReference type="Pfam" id="PF05502">
    <property type="entry name" value="Dynactin_p62"/>
    <property type="match status" value="1"/>
</dbReference>
<protein>
    <recommendedName>
        <fullName evidence="12">Dynactin subunit 4</fullName>
    </recommendedName>
</protein>
<evidence type="ECO:0000256" key="5">
    <source>
        <dbReference type="ARBA" id="ARBA00022499"/>
    </source>
</evidence>
<keyword evidence="8" id="KW-0007">Acetylation</keyword>
<comment type="subcellular location">
    <subcellularLocation>
        <location evidence="1">Cytoplasm</location>
        <location evidence="1">Cytoskeleton</location>
        <location evidence="1">Microtubule organizing center</location>
        <location evidence="1">Centrosome</location>
    </subcellularLocation>
    <subcellularLocation>
        <location evidence="2">Cytoplasm</location>
        <location evidence="2">Cytoskeleton</location>
        <location evidence="2">Stress fiber</location>
    </subcellularLocation>
    <subcellularLocation>
        <location evidence="3">Cytoplasm</location>
        <location evidence="3">Myofibril</location>
    </subcellularLocation>
</comment>
<evidence type="ECO:0000256" key="2">
    <source>
        <dbReference type="ARBA" id="ARBA00004529"/>
    </source>
</evidence>
<evidence type="ECO:0000256" key="9">
    <source>
        <dbReference type="ARBA" id="ARBA00023054"/>
    </source>
</evidence>